<keyword evidence="3" id="KW-1185">Reference proteome</keyword>
<dbReference type="Proteomes" id="UP000789390">
    <property type="component" value="Unassembled WGS sequence"/>
</dbReference>
<feature type="region of interest" description="Disordered" evidence="1">
    <location>
        <begin position="51"/>
        <end position="84"/>
    </location>
</feature>
<gene>
    <name evidence="2" type="ORF">DGAL_LOCUS14140</name>
</gene>
<evidence type="ECO:0000313" key="2">
    <source>
        <dbReference type="EMBL" id="CAH0110570.1"/>
    </source>
</evidence>
<name>A0A8J2S0T6_9CRUS</name>
<comment type="caution">
    <text evidence="2">The sequence shown here is derived from an EMBL/GenBank/DDBJ whole genome shotgun (WGS) entry which is preliminary data.</text>
</comment>
<protein>
    <submittedName>
        <fullName evidence="2">Uncharacterized protein</fullName>
    </submittedName>
</protein>
<evidence type="ECO:0000313" key="3">
    <source>
        <dbReference type="Proteomes" id="UP000789390"/>
    </source>
</evidence>
<dbReference type="EMBL" id="CAKKLH010000303">
    <property type="protein sequence ID" value="CAH0110570.1"/>
    <property type="molecule type" value="Genomic_DNA"/>
</dbReference>
<organism evidence="2 3">
    <name type="scientific">Daphnia galeata</name>
    <dbReference type="NCBI Taxonomy" id="27404"/>
    <lineage>
        <taxon>Eukaryota</taxon>
        <taxon>Metazoa</taxon>
        <taxon>Ecdysozoa</taxon>
        <taxon>Arthropoda</taxon>
        <taxon>Crustacea</taxon>
        <taxon>Branchiopoda</taxon>
        <taxon>Diplostraca</taxon>
        <taxon>Cladocera</taxon>
        <taxon>Anomopoda</taxon>
        <taxon>Daphniidae</taxon>
        <taxon>Daphnia</taxon>
    </lineage>
</organism>
<dbReference type="AlphaFoldDB" id="A0A8J2S0T6"/>
<reference evidence="2" key="1">
    <citation type="submission" date="2021-11" db="EMBL/GenBank/DDBJ databases">
        <authorList>
            <person name="Schell T."/>
        </authorList>
    </citation>
    <scope>NUCLEOTIDE SEQUENCE</scope>
    <source>
        <strain evidence="2">M5</strain>
    </source>
</reference>
<sequence length="232" mass="25943">MPLLLSPEQIFPCPSRPVDICYLVSGPTKTHAWNVIRKSKGCRWCQFKSDSVLPSSSGISRLSNNSSQVPRLKSESNNRTQSPFGVHLKSEKALPVRLTVLSQGPTSDVYFARQLVNMSDLIASKKNISSCSLPTGHDCRHCRRILVSSPEEYDSRLRHRVVVVTEVKNQNKLLFIFKRKESELKPKMVDVDLPLMLSLSPEPDSPVPITLSAKSTTKGSLFNEIKLTKVEV</sequence>
<proteinExistence type="predicted"/>
<evidence type="ECO:0000256" key="1">
    <source>
        <dbReference type="SAM" id="MobiDB-lite"/>
    </source>
</evidence>
<feature type="compositionally biased region" description="Low complexity" evidence="1">
    <location>
        <begin position="51"/>
        <end position="67"/>
    </location>
</feature>
<accession>A0A8J2S0T6</accession>